<evidence type="ECO:0000256" key="1">
    <source>
        <dbReference type="ARBA" id="ARBA00018672"/>
    </source>
</evidence>
<dbReference type="GO" id="GO:0000160">
    <property type="term" value="P:phosphorelay signal transduction system"/>
    <property type="evidence" value="ECO:0007669"/>
    <property type="project" value="InterPro"/>
</dbReference>
<dbReference type="Gene3D" id="3.40.50.2300">
    <property type="match status" value="1"/>
</dbReference>
<protein>
    <recommendedName>
        <fullName evidence="1">Stage 0 sporulation protein A homolog</fullName>
    </recommendedName>
</protein>
<dbReference type="InterPro" id="IPR011006">
    <property type="entry name" value="CheY-like_superfamily"/>
</dbReference>
<feature type="domain" description="HTH araC/xylS-type" evidence="7">
    <location>
        <begin position="426"/>
        <end position="525"/>
    </location>
</feature>
<dbReference type="GO" id="GO:0043565">
    <property type="term" value="F:sequence-specific DNA binding"/>
    <property type="evidence" value="ECO:0007669"/>
    <property type="project" value="InterPro"/>
</dbReference>
<accession>A0A9D0ZLE9</accession>
<dbReference type="InterPro" id="IPR001789">
    <property type="entry name" value="Sig_transdc_resp-reg_receiver"/>
</dbReference>
<dbReference type="InterPro" id="IPR020449">
    <property type="entry name" value="Tscrpt_reg_AraC-type_HTH"/>
</dbReference>
<sequence length="533" mass="60930">MYRLLVADDESLIVRGVCRTLGRLGMFEIEWALNGKDAWEILERGQTDAMLLDINMPDLDGITLLKKLSEIDANVETVIISGYEAFDYAQEALRHGALDYLLKPLTPKDVEAVGVKLYERLEARKKEEAVNRQLREFVMQQRGTIKQKVLSDILRGSVQPRQIEEMRGIYGIDLRGDCFTVAVICIRRRDEAMGEMRFQMLLRMAEQQIAQQISDVPEADLFNMENARYVLLFSSASPFDSVRLSELLERIASALEGLEGVDVYIGKGVEVRGLEHVRDSYHSADAALDYREMFKNDHVYDIVDFRKDPSILEVQSHLDAIDAKLRGMQYQEVQAEVSALFACLDASRTLTQAQRCFYLCKCSTLLMSIMLENGLAADGFIEELFFAGDKIPESPERLKRGILAALNVIREDMFRVYNEKNRGISLKAAEYIKEHYGDETLCVRKLSEILNYSANYLGNVFKREYGESINDFINCYRVKMAKKLMDETDMMVYEIAFAVGFSNQHYFSRTFKRITGLSPSEYKNHRQSAGISS</sequence>
<dbReference type="PROSITE" id="PS00041">
    <property type="entry name" value="HTH_ARAC_FAMILY_1"/>
    <property type="match status" value="1"/>
</dbReference>
<dbReference type="Gene3D" id="1.10.10.60">
    <property type="entry name" value="Homeodomain-like"/>
    <property type="match status" value="2"/>
</dbReference>
<dbReference type="SUPFAM" id="SSF46689">
    <property type="entry name" value="Homeodomain-like"/>
    <property type="match status" value="1"/>
</dbReference>
<feature type="modified residue" description="4-aspartylphosphate" evidence="6">
    <location>
        <position position="53"/>
    </location>
</feature>
<dbReference type="SMART" id="SM00448">
    <property type="entry name" value="REC"/>
    <property type="match status" value="1"/>
</dbReference>
<gene>
    <name evidence="9" type="ORF">IAA52_06205</name>
</gene>
<dbReference type="AlphaFoldDB" id="A0A9D0ZLE9"/>
<dbReference type="GO" id="GO:0003700">
    <property type="term" value="F:DNA-binding transcription factor activity"/>
    <property type="evidence" value="ECO:0007669"/>
    <property type="project" value="InterPro"/>
</dbReference>
<feature type="domain" description="Response regulatory" evidence="8">
    <location>
        <begin position="3"/>
        <end position="118"/>
    </location>
</feature>
<evidence type="ECO:0000256" key="5">
    <source>
        <dbReference type="ARBA" id="ARBA00024867"/>
    </source>
</evidence>
<dbReference type="InterPro" id="IPR018062">
    <property type="entry name" value="HTH_AraC-typ_CS"/>
</dbReference>
<evidence type="ECO:0000313" key="10">
    <source>
        <dbReference type="Proteomes" id="UP000824260"/>
    </source>
</evidence>
<evidence type="ECO:0000259" key="8">
    <source>
        <dbReference type="PROSITE" id="PS50110"/>
    </source>
</evidence>
<dbReference type="InterPro" id="IPR018060">
    <property type="entry name" value="HTH_AraC"/>
</dbReference>
<dbReference type="EMBL" id="DVFZ01000060">
    <property type="protein sequence ID" value="HIQ82680.1"/>
    <property type="molecule type" value="Genomic_DNA"/>
</dbReference>
<name>A0A9D0ZLE9_9FIRM</name>
<dbReference type="PRINTS" id="PR00032">
    <property type="entry name" value="HTHARAC"/>
</dbReference>
<reference evidence="9" key="2">
    <citation type="journal article" date="2021" name="PeerJ">
        <title>Extensive microbial diversity within the chicken gut microbiome revealed by metagenomics and culture.</title>
        <authorList>
            <person name="Gilroy R."/>
            <person name="Ravi A."/>
            <person name="Getino M."/>
            <person name="Pursley I."/>
            <person name="Horton D.L."/>
            <person name="Alikhan N.F."/>
            <person name="Baker D."/>
            <person name="Gharbi K."/>
            <person name="Hall N."/>
            <person name="Watson M."/>
            <person name="Adriaenssens E.M."/>
            <person name="Foster-Nyarko E."/>
            <person name="Jarju S."/>
            <person name="Secka A."/>
            <person name="Antonio M."/>
            <person name="Oren A."/>
            <person name="Chaudhuri R.R."/>
            <person name="La Ragione R."/>
            <person name="Hildebrand F."/>
            <person name="Pallen M.J."/>
        </authorList>
    </citation>
    <scope>NUCLEOTIDE SEQUENCE</scope>
    <source>
        <strain evidence="9">ChiSjej6B24-2974</strain>
    </source>
</reference>
<dbReference type="InterPro" id="IPR009057">
    <property type="entry name" value="Homeodomain-like_sf"/>
</dbReference>
<proteinExistence type="predicted"/>
<comment type="function">
    <text evidence="5">May play the central regulatory role in sporulation. It may be an element of the effector pathway responsible for the activation of sporulation genes in response to nutritional stress. Spo0A may act in concert with spo0H (a sigma factor) to control the expression of some genes that are critical to the sporulation process.</text>
</comment>
<keyword evidence="4" id="KW-0804">Transcription</keyword>
<dbReference type="InterPro" id="IPR041522">
    <property type="entry name" value="CdaR_GGDEF"/>
</dbReference>
<dbReference type="Pfam" id="PF00072">
    <property type="entry name" value="Response_reg"/>
    <property type="match status" value="1"/>
</dbReference>
<evidence type="ECO:0000256" key="2">
    <source>
        <dbReference type="ARBA" id="ARBA00023015"/>
    </source>
</evidence>
<comment type="caution">
    <text evidence="9">The sequence shown here is derived from an EMBL/GenBank/DDBJ whole genome shotgun (WGS) entry which is preliminary data.</text>
</comment>
<keyword evidence="2" id="KW-0805">Transcription regulation</keyword>
<evidence type="ECO:0000313" key="9">
    <source>
        <dbReference type="EMBL" id="HIQ82680.1"/>
    </source>
</evidence>
<dbReference type="SMART" id="SM00342">
    <property type="entry name" value="HTH_ARAC"/>
    <property type="match status" value="1"/>
</dbReference>
<evidence type="ECO:0000256" key="3">
    <source>
        <dbReference type="ARBA" id="ARBA00023125"/>
    </source>
</evidence>
<dbReference type="PROSITE" id="PS01124">
    <property type="entry name" value="HTH_ARAC_FAMILY_2"/>
    <property type="match status" value="1"/>
</dbReference>
<dbReference type="PROSITE" id="PS50110">
    <property type="entry name" value="RESPONSE_REGULATORY"/>
    <property type="match status" value="1"/>
</dbReference>
<evidence type="ECO:0000259" key="7">
    <source>
        <dbReference type="PROSITE" id="PS01124"/>
    </source>
</evidence>
<dbReference type="Proteomes" id="UP000824260">
    <property type="component" value="Unassembled WGS sequence"/>
</dbReference>
<organism evidence="9 10">
    <name type="scientific">Candidatus Pullichristensenella stercorigallinarum</name>
    <dbReference type="NCBI Taxonomy" id="2840909"/>
    <lineage>
        <taxon>Bacteria</taxon>
        <taxon>Bacillati</taxon>
        <taxon>Bacillota</taxon>
        <taxon>Clostridia</taxon>
        <taxon>Candidatus Pullichristensenella</taxon>
    </lineage>
</organism>
<keyword evidence="3" id="KW-0238">DNA-binding</keyword>
<dbReference type="Pfam" id="PF17853">
    <property type="entry name" value="GGDEF_2"/>
    <property type="match status" value="1"/>
</dbReference>
<dbReference type="PANTHER" id="PTHR43280:SF28">
    <property type="entry name" value="HTH-TYPE TRANSCRIPTIONAL ACTIVATOR RHAS"/>
    <property type="match status" value="1"/>
</dbReference>
<dbReference type="SUPFAM" id="SSF52172">
    <property type="entry name" value="CheY-like"/>
    <property type="match status" value="1"/>
</dbReference>
<dbReference type="Pfam" id="PF12833">
    <property type="entry name" value="HTH_18"/>
    <property type="match status" value="1"/>
</dbReference>
<reference evidence="9" key="1">
    <citation type="submission" date="2020-10" db="EMBL/GenBank/DDBJ databases">
        <authorList>
            <person name="Gilroy R."/>
        </authorList>
    </citation>
    <scope>NUCLEOTIDE SEQUENCE</scope>
    <source>
        <strain evidence="9">ChiSjej6B24-2974</strain>
    </source>
</reference>
<keyword evidence="6" id="KW-0597">Phosphoprotein</keyword>
<dbReference type="PANTHER" id="PTHR43280">
    <property type="entry name" value="ARAC-FAMILY TRANSCRIPTIONAL REGULATOR"/>
    <property type="match status" value="1"/>
</dbReference>
<evidence type="ECO:0000256" key="6">
    <source>
        <dbReference type="PROSITE-ProRule" id="PRU00169"/>
    </source>
</evidence>
<dbReference type="CDD" id="cd17536">
    <property type="entry name" value="REC_YesN-like"/>
    <property type="match status" value="1"/>
</dbReference>
<evidence type="ECO:0000256" key="4">
    <source>
        <dbReference type="ARBA" id="ARBA00023163"/>
    </source>
</evidence>